<evidence type="ECO:0000313" key="12">
    <source>
        <dbReference type="EMBL" id="XAY04916.1"/>
    </source>
</evidence>
<reference evidence="12" key="1">
    <citation type="submission" date="2022-12" db="EMBL/GenBank/DDBJ databases">
        <title>Paraconexibacter alkalitolerans sp. nov. and Baekduia alba sp. nov., isolated from soil and emended description of the genera Paraconexibacter (Chun et al., 2020) and Baekduia (An et al., 2020).</title>
        <authorList>
            <person name="Vieira S."/>
            <person name="Huber K.J."/>
            <person name="Geppert A."/>
            <person name="Wolf J."/>
            <person name="Neumann-Schaal M."/>
            <person name="Muesken M."/>
            <person name="Overmann J."/>
        </authorList>
    </citation>
    <scope>NUCLEOTIDE SEQUENCE</scope>
    <source>
        <strain evidence="12">AEG42_29</strain>
    </source>
</reference>
<dbReference type="PROSITE" id="PS51068">
    <property type="entry name" value="FPG_CAT"/>
    <property type="match status" value="1"/>
</dbReference>
<evidence type="ECO:0000256" key="4">
    <source>
        <dbReference type="ARBA" id="ARBA00022801"/>
    </source>
</evidence>
<dbReference type="SMART" id="SM00898">
    <property type="entry name" value="Fapy_DNA_glyco"/>
    <property type="match status" value="1"/>
</dbReference>
<dbReference type="PANTHER" id="PTHR22993:SF9">
    <property type="entry name" value="FORMAMIDOPYRIMIDINE-DNA GLYCOSYLASE"/>
    <property type="match status" value="1"/>
</dbReference>
<dbReference type="InterPro" id="IPR015886">
    <property type="entry name" value="H2TH_FPG"/>
</dbReference>
<evidence type="ECO:0000256" key="3">
    <source>
        <dbReference type="ARBA" id="ARBA00022763"/>
    </source>
</evidence>
<evidence type="ECO:0000256" key="10">
    <source>
        <dbReference type="SAM" id="MobiDB-lite"/>
    </source>
</evidence>
<dbReference type="SUPFAM" id="SSF81624">
    <property type="entry name" value="N-terminal domain of MutM-like DNA repair proteins"/>
    <property type="match status" value="1"/>
</dbReference>
<feature type="region of interest" description="Disordered" evidence="10">
    <location>
        <begin position="114"/>
        <end position="134"/>
    </location>
</feature>
<dbReference type="PANTHER" id="PTHR22993">
    <property type="entry name" value="FORMAMIDOPYRIMIDINE-DNA GLYCOSYLASE"/>
    <property type="match status" value="1"/>
</dbReference>
<keyword evidence="9 12" id="KW-0326">Glycosidase</keyword>
<comment type="catalytic activity">
    <reaction evidence="1">
        <text>Hydrolysis of DNA containing ring-opened 7-methylguanine residues, releasing 2,6-diamino-4-hydroxy-5-(N-methyl)formamidopyrimidine.</text>
        <dbReference type="EC" id="3.2.2.23"/>
    </reaction>
</comment>
<dbReference type="EMBL" id="CP114014">
    <property type="protein sequence ID" value="XAY04916.1"/>
    <property type="molecule type" value="Genomic_DNA"/>
</dbReference>
<dbReference type="InterPro" id="IPR035937">
    <property type="entry name" value="FPG_N"/>
</dbReference>
<evidence type="ECO:0000259" key="11">
    <source>
        <dbReference type="PROSITE" id="PS51068"/>
    </source>
</evidence>
<dbReference type="GO" id="GO:0008534">
    <property type="term" value="F:oxidized purine nucleobase lesion DNA N-glycosylase activity"/>
    <property type="evidence" value="ECO:0007669"/>
    <property type="project" value="UniProtKB-EC"/>
</dbReference>
<dbReference type="Gene3D" id="3.20.190.10">
    <property type="entry name" value="MutM-like, N-terminal"/>
    <property type="match status" value="1"/>
</dbReference>
<keyword evidence="3" id="KW-0227">DNA damage</keyword>
<organism evidence="12">
    <name type="scientific">Paraconexibacter sp. AEG42_29</name>
    <dbReference type="NCBI Taxonomy" id="2997339"/>
    <lineage>
        <taxon>Bacteria</taxon>
        <taxon>Bacillati</taxon>
        <taxon>Actinomycetota</taxon>
        <taxon>Thermoleophilia</taxon>
        <taxon>Solirubrobacterales</taxon>
        <taxon>Paraconexibacteraceae</taxon>
        <taxon>Paraconexibacter</taxon>
    </lineage>
</organism>
<dbReference type="Pfam" id="PF06831">
    <property type="entry name" value="H2TH"/>
    <property type="match status" value="1"/>
</dbReference>
<dbReference type="GO" id="GO:0008270">
    <property type="term" value="F:zinc ion binding"/>
    <property type="evidence" value="ECO:0007669"/>
    <property type="project" value="InterPro"/>
</dbReference>
<dbReference type="GO" id="GO:0006284">
    <property type="term" value="P:base-excision repair"/>
    <property type="evidence" value="ECO:0007669"/>
    <property type="project" value="InterPro"/>
</dbReference>
<protein>
    <submittedName>
        <fullName evidence="12">Formamidopyrimidine-DNA glycosylase</fullName>
        <ecNumber evidence="12">3.2.2.23</ecNumber>
    </submittedName>
</protein>
<dbReference type="Pfam" id="PF01149">
    <property type="entry name" value="Fapy_DNA_glyco"/>
    <property type="match status" value="1"/>
</dbReference>
<dbReference type="GO" id="GO:0003684">
    <property type="term" value="F:damaged DNA binding"/>
    <property type="evidence" value="ECO:0007669"/>
    <property type="project" value="InterPro"/>
</dbReference>
<dbReference type="Gene3D" id="1.10.8.50">
    <property type="match status" value="1"/>
</dbReference>
<keyword evidence="5" id="KW-0238">DNA-binding</keyword>
<dbReference type="EC" id="3.2.2.23" evidence="12"/>
<comment type="similarity">
    <text evidence="2">Belongs to the FPG family.</text>
</comment>
<evidence type="ECO:0000256" key="1">
    <source>
        <dbReference type="ARBA" id="ARBA00001668"/>
    </source>
</evidence>
<feature type="domain" description="Formamidopyrimidine-DNA glycosylase catalytic" evidence="11">
    <location>
        <begin position="2"/>
        <end position="161"/>
    </location>
</feature>
<name>A0AAU7ATI7_9ACTN</name>
<proteinExistence type="inferred from homology"/>
<dbReference type="SMART" id="SM01232">
    <property type="entry name" value="H2TH"/>
    <property type="match status" value="1"/>
</dbReference>
<accession>A0AAU7ATI7</accession>
<dbReference type="InterPro" id="IPR012319">
    <property type="entry name" value="FPG_cat"/>
</dbReference>
<keyword evidence="4 12" id="KW-0378">Hydrolase</keyword>
<dbReference type="GO" id="GO:0016829">
    <property type="term" value="F:lyase activity"/>
    <property type="evidence" value="ECO:0007669"/>
    <property type="project" value="UniProtKB-KW"/>
</dbReference>
<evidence type="ECO:0000256" key="9">
    <source>
        <dbReference type="ARBA" id="ARBA00023295"/>
    </source>
</evidence>
<dbReference type="SUPFAM" id="SSF57716">
    <property type="entry name" value="Glucocorticoid receptor-like (DNA-binding domain)"/>
    <property type="match status" value="1"/>
</dbReference>
<keyword evidence="7" id="KW-0456">Lyase</keyword>
<evidence type="ECO:0000256" key="5">
    <source>
        <dbReference type="ARBA" id="ARBA00023125"/>
    </source>
</evidence>
<dbReference type="GO" id="GO:0003906">
    <property type="term" value="F:DNA-(apurinic or apyrimidinic site) endonuclease activity"/>
    <property type="evidence" value="ECO:0007669"/>
    <property type="project" value="InterPro"/>
</dbReference>
<dbReference type="SUPFAM" id="SSF46946">
    <property type="entry name" value="S13-like H2TH domain"/>
    <property type="match status" value="1"/>
</dbReference>
<evidence type="ECO:0000256" key="8">
    <source>
        <dbReference type="ARBA" id="ARBA00023268"/>
    </source>
</evidence>
<sequence length="298" mass="31490">MPELPEVEAARTLIAERAVGRTVAAVDDADTYVCRPHLPGDIASALVGRTLTAAGRIGKSMFLDTDDGDGPILGLHLGMAGRMVFVDGEDAQVTAYAGDPMSANEILAAAGAGANASTEAPAPPAGGHPDPRLSGDPAWARFTITFDDDAALILFDKRRLGRAVLNPDLSRLGPDALLVPKATFRERVGVGEAPLKARIMDQSVIAGVGNLLADETLWQARLAPLRPAGTLTTDELDDLWKVLRRCTRAAMKHGGVHTGRVIEFRKKDAACPRCGGAMVKAAVGGRTTWWCSVEQAWP</sequence>
<evidence type="ECO:0000256" key="2">
    <source>
        <dbReference type="ARBA" id="ARBA00009409"/>
    </source>
</evidence>
<evidence type="ECO:0000256" key="7">
    <source>
        <dbReference type="ARBA" id="ARBA00023239"/>
    </source>
</evidence>
<keyword evidence="8" id="KW-0511">Multifunctional enzyme</keyword>
<dbReference type="KEGG" id="parq:DSM112329_01754"/>
<evidence type="ECO:0000256" key="6">
    <source>
        <dbReference type="ARBA" id="ARBA00023204"/>
    </source>
</evidence>
<keyword evidence="6" id="KW-0234">DNA repair</keyword>
<dbReference type="AlphaFoldDB" id="A0AAU7ATI7"/>
<dbReference type="RefSeq" id="WP_354701440.1">
    <property type="nucleotide sequence ID" value="NZ_CP114014.1"/>
</dbReference>
<dbReference type="InterPro" id="IPR010979">
    <property type="entry name" value="Ribosomal_uS13-like_H2TH"/>
</dbReference>
<gene>
    <name evidence="12" type="primary">mutM_1</name>
    <name evidence="12" type="ORF">DSM112329_01754</name>
</gene>